<gene>
    <name evidence="1" type="ORF">EJ03DRAFT_136904</name>
</gene>
<evidence type="ECO:0000313" key="1">
    <source>
        <dbReference type="EMBL" id="KAF2768099.1"/>
    </source>
</evidence>
<evidence type="ECO:0000313" key="2">
    <source>
        <dbReference type="Proteomes" id="UP000799436"/>
    </source>
</evidence>
<keyword evidence="2" id="KW-1185">Reference proteome</keyword>
<proteinExistence type="predicted"/>
<dbReference type="Proteomes" id="UP000799436">
    <property type="component" value="Unassembled WGS sequence"/>
</dbReference>
<dbReference type="AlphaFoldDB" id="A0A6G1L6B3"/>
<dbReference type="EMBL" id="ML995848">
    <property type="protein sequence ID" value="KAF2768099.1"/>
    <property type="molecule type" value="Genomic_DNA"/>
</dbReference>
<reference evidence="1" key="1">
    <citation type="journal article" date="2020" name="Stud. Mycol.">
        <title>101 Dothideomycetes genomes: a test case for predicting lifestyles and emergence of pathogens.</title>
        <authorList>
            <person name="Haridas S."/>
            <person name="Albert R."/>
            <person name="Binder M."/>
            <person name="Bloem J."/>
            <person name="Labutti K."/>
            <person name="Salamov A."/>
            <person name="Andreopoulos B."/>
            <person name="Baker S."/>
            <person name="Barry K."/>
            <person name="Bills G."/>
            <person name="Bluhm B."/>
            <person name="Cannon C."/>
            <person name="Castanera R."/>
            <person name="Culley D."/>
            <person name="Daum C."/>
            <person name="Ezra D."/>
            <person name="Gonzalez J."/>
            <person name="Henrissat B."/>
            <person name="Kuo A."/>
            <person name="Liang C."/>
            <person name="Lipzen A."/>
            <person name="Lutzoni F."/>
            <person name="Magnuson J."/>
            <person name="Mondo S."/>
            <person name="Nolan M."/>
            <person name="Ohm R."/>
            <person name="Pangilinan J."/>
            <person name="Park H.-J."/>
            <person name="Ramirez L."/>
            <person name="Alfaro M."/>
            <person name="Sun H."/>
            <person name="Tritt A."/>
            <person name="Yoshinaga Y."/>
            <person name="Zwiers L.-H."/>
            <person name="Turgeon B."/>
            <person name="Goodwin S."/>
            <person name="Spatafora J."/>
            <person name="Crous P."/>
            <person name="Grigoriev I."/>
        </authorList>
    </citation>
    <scope>NUCLEOTIDE SEQUENCE</scope>
    <source>
        <strain evidence="1">CBS 116005</strain>
    </source>
</reference>
<organism evidence="1 2">
    <name type="scientific">Teratosphaeria nubilosa</name>
    <dbReference type="NCBI Taxonomy" id="161662"/>
    <lineage>
        <taxon>Eukaryota</taxon>
        <taxon>Fungi</taxon>
        <taxon>Dikarya</taxon>
        <taxon>Ascomycota</taxon>
        <taxon>Pezizomycotina</taxon>
        <taxon>Dothideomycetes</taxon>
        <taxon>Dothideomycetidae</taxon>
        <taxon>Mycosphaerellales</taxon>
        <taxon>Teratosphaeriaceae</taxon>
        <taxon>Teratosphaeria</taxon>
    </lineage>
</organism>
<protein>
    <submittedName>
        <fullName evidence="1">Uncharacterized protein</fullName>
    </submittedName>
</protein>
<name>A0A6G1L6B3_9PEZI</name>
<sequence>MLHFAVVIPALVRNRTCISADTVVRMVSMVWDDGAGGLLHTSPPCILDQSRNKNSQDNNVCSDYKDRVTRVRLAPCVRCLRVGWRPPEIVRGLLLRFVPRADGHDCNVYSSRLTWWALPVRPALDLTPYQPACAETSRSRIIVLFCLISTDHRQSYTCRTGQPRSRRQAAAGWRGTRLLTISEPVFAAQRCTHTLFQLTQRPFWTMLTAPYTWR</sequence>
<accession>A0A6G1L6B3</accession>